<evidence type="ECO:0000259" key="12">
    <source>
        <dbReference type="Pfam" id="PF07715"/>
    </source>
</evidence>
<reference evidence="13 14" key="1">
    <citation type="submission" date="2018-05" db="EMBL/GenBank/DDBJ databases">
        <title>The complete genome of Lysobacter maris HZ9B, a marine bacterium antagonistic against terrestrial plant pathogens.</title>
        <authorList>
            <person name="Zhang X.-Q."/>
        </authorList>
    </citation>
    <scope>NUCLEOTIDE SEQUENCE [LARGE SCALE GENOMIC DNA]</scope>
    <source>
        <strain evidence="13 14">HZ9B</strain>
    </source>
</reference>
<organism evidence="13 14">
    <name type="scientific">Marilutibacter maris</name>
    <dbReference type="NCBI Taxonomy" id="1605891"/>
    <lineage>
        <taxon>Bacteria</taxon>
        <taxon>Pseudomonadati</taxon>
        <taxon>Pseudomonadota</taxon>
        <taxon>Gammaproteobacteria</taxon>
        <taxon>Lysobacterales</taxon>
        <taxon>Lysobacteraceae</taxon>
        <taxon>Marilutibacter</taxon>
    </lineage>
</organism>
<evidence type="ECO:0000313" key="14">
    <source>
        <dbReference type="Proteomes" id="UP000249447"/>
    </source>
</evidence>
<dbReference type="KEGG" id="lmb:C9I47_2261"/>
<evidence type="ECO:0000256" key="6">
    <source>
        <dbReference type="ARBA" id="ARBA00023136"/>
    </source>
</evidence>
<dbReference type="AlphaFoldDB" id="A0A2U9TAM7"/>
<dbReference type="Gene3D" id="2.170.130.10">
    <property type="entry name" value="TonB-dependent receptor, plug domain"/>
    <property type="match status" value="1"/>
</dbReference>
<dbReference type="InterPro" id="IPR036942">
    <property type="entry name" value="Beta-barrel_TonB_sf"/>
</dbReference>
<dbReference type="PROSITE" id="PS52016">
    <property type="entry name" value="TONB_DEPENDENT_REC_3"/>
    <property type="match status" value="1"/>
</dbReference>
<name>A0A2U9TAM7_9GAMM</name>
<evidence type="ECO:0000256" key="3">
    <source>
        <dbReference type="ARBA" id="ARBA00022452"/>
    </source>
</evidence>
<proteinExistence type="inferred from homology"/>
<feature type="region of interest" description="Disordered" evidence="10">
    <location>
        <begin position="216"/>
        <end position="242"/>
    </location>
</feature>
<dbReference type="Proteomes" id="UP000249447">
    <property type="component" value="Chromosome"/>
</dbReference>
<keyword evidence="5 9" id="KW-0798">TonB box</keyword>
<evidence type="ECO:0000256" key="8">
    <source>
        <dbReference type="PROSITE-ProRule" id="PRU01360"/>
    </source>
</evidence>
<evidence type="ECO:0000256" key="1">
    <source>
        <dbReference type="ARBA" id="ARBA00004571"/>
    </source>
</evidence>
<feature type="compositionally biased region" description="Basic and acidic residues" evidence="10">
    <location>
        <begin position="216"/>
        <end position="236"/>
    </location>
</feature>
<evidence type="ECO:0000256" key="2">
    <source>
        <dbReference type="ARBA" id="ARBA00022448"/>
    </source>
</evidence>
<dbReference type="GO" id="GO:0009279">
    <property type="term" value="C:cell outer membrane"/>
    <property type="evidence" value="ECO:0007669"/>
    <property type="project" value="UniProtKB-SubCell"/>
</dbReference>
<evidence type="ECO:0000256" key="9">
    <source>
        <dbReference type="RuleBase" id="RU003357"/>
    </source>
</evidence>
<feature type="region of interest" description="Disordered" evidence="10">
    <location>
        <begin position="276"/>
        <end position="303"/>
    </location>
</feature>
<feature type="domain" description="TonB-dependent receptor plug" evidence="12">
    <location>
        <begin position="41"/>
        <end position="145"/>
    </location>
</feature>
<evidence type="ECO:0000259" key="11">
    <source>
        <dbReference type="Pfam" id="PF00593"/>
    </source>
</evidence>
<dbReference type="InterPro" id="IPR012910">
    <property type="entry name" value="Plug_dom"/>
</dbReference>
<evidence type="ECO:0000256" key="10">
    <source>
        <dbReference type="SAM" id="MobiDB-lite"/>
    </source>
</evidence>
<dbReference type="InterPro" id="IPR037066">
    <property type="entry name" value="Plug_dom_sf"/>
</dbReference>
<keyword evidence="2 8" id="KW-0813">Transport</keyword>
<dbReference type="GO" id="GO:0044718">
    <property type="term" value="P:siderophore transmembrane transport"/>
    <property type="evidence" value="ECO:0007669"/>
    <property type="project" value="TreeGrafter"/>
</dbReference>
<feature type="domain" description="TonB-dependent receptor-like beta-barrel" evidence="11">
    <location>
        <begin position="337"/>
        <end position="687"/>
    </location>
</feature>
<feature type="compositionally biased region" description="Basic and acidic residues" evidence="10">
    <location>
        <begin position="280"/>
        <end position="294"/>
    </location>
</feature>
<dbReference type="SUPFAM" id="SSF56935">
    <property type="entry name" value="Porins"/>
    <property type="match status" value="1"/>
</dbReference>
<dbReference type="Pfam" id="PF07715">
    <property type="entry name" value="Plug"/>
    <property type="match status" value="1"/>
</dbReference>
<protein>
    <recommendedName>
        <fullName evidence="15">TonB-dependent receptor</fullName>
    </recommendedName>
</protein>
<keyword evidence="7 8" id="KW-0998">Cell outer membrane</keyword>
<dbReference type="PANTHER" id="PTHR30069:SF40">
    <property type="entry name" value="TONB-DEPENDENT RECEPTOR NMB0964-RELATED"/>
    <property type="match status" value="1"/>
</dbReference>
<dbReference type="PANTHER" id="PTHR30069">
    <property type="entry name" value="TONB-DEPENDENT OUTER MEMBRANE RECEPTOR"/>
    <property type="match status" value="1"/>
</dbReference>
<dbReference type="EMBL" id="CP029843">
    <property type="protein sequence ID" value="AWV07944.1"/>
    <property type="molecule type" value="Genomic_DNA"/>
</dbReference>
<keyword evidence="6 8" id="KW-0472">Membrane</keyword>
<keyword evidence="4 8" id="KW-0812">Transmembrane</keyword>
<gene>
    <name evidence="13" type="ORF">C9I47_2261</name>
</gene>
<dbReference type="InterPro" id="IPR039426">
    <property type="entry name" value="TonB-dep_rcpt-like"/>
</dbReference>
<evidence type="ECO:0000256" key="7">
    <source>
        <dbReference type="ARBA" id="ARBA00023237"/>
    </source>
</evidence>
<evidence type="ECO:0008006" key="15">
    <source>
        <dbReference type="Google" id="ProtNLM"/>
    </source>
</evidence>
<comment type="subcellular location">
    <subcellularLocation>
        <location evidence="1 8">Cell outer membrane</location>
        <topology evidence="1 8">Multi-pass membrane protein</topology>
    </subcellularLocation>
</comment>
<accession>A0A2U9TAM7</accession>
<dbReference type="InterPro" id="IPR000531">
    <property type="entry name" value="Beta-barrel_TonB"/>
</dbReference>
<dbReference type="Pfam" id="PF00593">
    <property type="entry name" value="TonB_dep_Rec_b-barrel"/>
    <property type="match status" value="1"/>
</dbReference>
<keyword evidence="3 8" id="KW-1134">Transmembrane beta strand</keyword>
<dbReference type="GO" id="GO:0015344">
    <property type="term" value="F:siderophore uptake transmembrane transporter activity"/>
    <property type="evidence" value="ECO:0007669"/>
    <property type="project" value="TreeGrafter"/>
</dbReference>
<keyword evidence="14" id="KW-1185">Reference proteome</keyword>
<sequence length="718" mass="77016">MAGSPQLLAATDSATAQDHDHEAVDLNAVEVRATPLAGTAEDLTRPVEILAGDKLDEAKANSLGETVSKLPGVQSTYFGPGVGRPIVRGFDGARVQVLSDGLGAGDVSTVSVDHAVSIEPFLANQIEVLKGPATLLYGSGAIGGAVNVIDGRIPEAATARPLEGRAELRAGTVNDEKTGMVRLDGTSAGGNLVFHFDALHRETGDYDIPGFAESEHAHEDDHDDGHDDDGHEEEGVRGTLANSAVRTDAGALGVSWVGERGFLGVGVSLFNTRYGVPGHSHGEEDGHDDHGHDHDDEEHEEEGPVRIVMDQRRAELRGGLNDIGPFVSLRGKLAHTDYTHTEYEGEEVGTVFDNDSTEARLELVHRPVLGWDGAIGLQWADRDFRAIGEEAFVPASKSRDTGLFWIGQREFGDLKFELGARHDRNSIDIDAATAIGPDRDFDTTSLSASMRWNISPDFHLSFGLDRAQRAPTAEELYSNGLHVATASVELGNPDLDVETANRAELGLHWHAGPFKLGASVYHARFDDFVYLADTGIDDGGPVRVWTQDDARFNGAEAEASWNFADNASGSWDLRVFGDVVRGELSGSGTRAVDVSVPHGDHTHDYTVDLARGGNLPRIAPSRVGGELRWAMGAWRASIGATRYAEQDDVAEHEEPTPGYTLVDAHVAWHLDTASGGAWEVFVDGSNLLDEEARAHTSFLKDLAPLPGRGVAFGVRAFF</sequence>
<comment type="similarity">
    <text evidence="8 9">Belongs to the TonB-dependent receptor family.</text>
</comment>
<dbReference type="Gene3D" id="2.40.170.20">
    <property type="entry name" value="TonB-dependent receptor, beta-barrel domain"/>
    <property type="match status" value="1"/>
</dbReference>
<evidence type="ECO:0000256" key="4">
    <source>
        <dbReference type="ARBA" id="ARBA00022692"/>
    </source>
</evidence>
<evidence type="ECO:0000256" key="5">
    <source>
        <dbReference type="ARBA" id="ARBA00023077"/>
    </source>
</evidence>
<evidence type="ECO:0000313" key="13">
    <source>
        <dbReference type="EMBL" id="AWV07944.1"/>
    </source>
</evidence>